<name>A0A0U0U6M9_MYCTX</name>
<evidence type="ECO:0000256" key="1">
    <source>
        <dbReference type="SAM" id="MobiDB-lite"/>
    </source>
</evidence>
<evidence type="ECO:0000313" key="3">
    <source>
        <dbReference type="Proteomes" id="UP000038802"/>
    </source>
</evidence>
<organism evidence="2 3">
    <name type="scientific">Mycobacterium tuberculosis</name>
    <dbReference type="NCBI Taxonomy" id="1773"/>
    <lineage>
        <taxon>Bacteria</taxon>
        <taxon>Bacillati</taxon>
        <taxon>Actinomycetota</taxon>
        <taxon>Actinomycetes</taxon>
        <taxon>Mycobacteriales</taxon>
        <taxon>Mycobacteriaceae</taxon>
        <taxon>Mycobacterium</taxon>
        <taxon>Mycobacterium tuberculosis complex</taxon>
    </lineage>
</organism>
<proteinExistence type="predicted"/>
<feature type="compositionally biased region" description="Polar residues" evidence="1">
    <location>
        <begin position="33"/>
        <end position="42"/>
    </location>
</feature>
<feature type="region of interest" description="Disordered" evidence="1">
    <location>
        <begin position="1"/>
        <end position="63"/>
    </location>
</feature>
<evidence type="ECO:0000313" key="2">
    <source>
        <dbReference type="EMBL" id="COW39245.1"/>
    </source>
</evidence>
<reference evidence="3" key="1">
    <citation type="submission" date="2015-03" db="EMBL/GenBank/DDBJ databases">
        <authorList>
            <consortium name="Pathogen Informatics"/>
        </authorList>
    </citation>
    <scope>NUCLEOTIDE SEQUENCE [LARGE SCALE GENOMIC DNA]</scope>
    <source>
        <strain evidence="3">K00500041</strain>
    </source>
</reference>
<dbReference type="AlphaFoldDB" id="A0A0U0U6M9"/>
<feature type="compositionally biased region" description="Basic and acidic residues" evidence="1">
    <location>
        <begin position="1"/>
        <end position="20"/>
    </location>
</feature>
<gene>
    <name evidence="2" type="ORF">ERS007703_03558</name>
</gene>
<protein>
    <submittedName>
        <fullName evidence="2">Uncharacterized protein</fullName>
    </submittedName>
</protein>
<sequence>MMRATRDRRYGPVRGCDRRSRAAAACPRHNKNPDTAKNTATARSKRPNSRPPTPLECPVWNAT</sequence>
<dbReference type="EMBL" id="CSAE01000499">
    <property type="protein sequence ID" value="COW39245.1"/>
    <property type="molecule type" value="Genomic_DNA"/>
</dbReference>
<accession>A0A0U0U6M9</accession>
<dbReference type="Proteomes" id="UP000038802">
    <property type="component" value="Unassembled WGS sequence"/>
</dbReference>